<reference evidence="2 3" key="1">
    <citation type="submission" date="2024-04" db="EMBL/GenBank/DDBJ databases">
        <title>Complete genome sequence of Nguyenibacter vanlangesis HBCM-1154, a strain capable of nitrogen fixation, IAA production, and phosphorus solubilization isolated from sugarcane soil.</title>
        <authorList>
            <person name="MY HANH P."/>
        </authorList>
    </citation>
    <scope>NUCLEOTIDE SEQUENCE [LARGE SCALE GENOMIC DNA]</scope>
    <source>
        <strain evidence="2 3">HBCM 1154</strain>
    </source>
</reference>
<gene>
    <name evidence="2" type="ORF">AAC691_00690</name>
</gene>
<dbReference type="RefSeq" id="WP_342628635.1">
    <property type="nucleotide sequence ID" value="NZ_CP152276.1"/>
</dbReference>
<keyword evidence="1" id="KW-0732">Signal</keyword>
<evidence type="ECO:0000256" key="1">
    <source>
        <dbReference type="SAM" id="SignalP"/>
    </source>
</evidence>
<dbReference type="EMBL" id="CP152276">
    <property type="protein sequence ID" value="XAE43042.1"/>
    <property type="molecule type" value="Genomic_DNA"/>
</dbReference>
<keyword evidence="3" id="KW-1185">Reference proteome</keyword>
<accession>A0ABZ3D5G7</accession>
<evidence type="ECO:0000313" key="2">
    <source>
        <dbReference type="EMBL" id="XAE43042.1"/>
    </source>
</evidence>
<sequence>MTIVIPTGPRRPRRPALLCGLALLPLAILLTACDADNPNAFAPACPLVEVPGPAADLAAYDGETHDVGHLVARASLTRVSGSCRAAGRHTHDIVTDISLGLTVSRGPATGHAVDIPYFIAVVQDGEIKSKKQFVETVTFPPNVTETHIFTHIVPITLPIGHHVTVDSYHIEVGFQLTRAQLDYNRAHLLAPAFHPL</sequence>
<name>A0ABZ3D5G7_9PROT</name>
<organism evidence="2 3">
    <name type="scientific">Nguyenibacter vanlangensis</name>
    <dbReference type="NCBI Taxonomy" id="1216886"/>
    <lineage>
        <taxon>Bacteria</taxon>
        <taxon>Pseudomonadati</taxon>
        <taxon>Pseudomonadota</taxon>
        <taxon>Alphaproteobacteria</taxon>
        <taxon>Acetobacterales</taxon>
        <taxon>Acetobacteraceae</taxon>
        <taxon>Nguyenibacter</taxon>
    </lineage>
</organism>
<dbReference type="Proteomes" id="UP001449795">
    <property type="component" value="Chromosome"/>
</dbReference>
<feature type="signal peptide" evidence="1">
    <location>
        <begin position="1"/>
        <end position="35"/>
    </location>
</feature>
<feature type="chain" id="PRO_5046764050" description="Lipoprotein" evidence="1">
    <location>
        <begin position="36"/>
        <end position="196"/>
    </location>
</feature>
<proteinExistence type="predicted"/>
<protein>
    <recommendedName>
        <fullName evidence="4">Lipoprotein</fullName>
    </recommendedName>
</protein>
<evidence type="ECO:0000313" key="3">
    <source>
        <dbReference type="Proteomes" id="UP001449795"/>
    </source>
</evidence>
<evidence type="ECO:0008006" key="4">
    <source>
        <dbReference type="Google" id="ProtNLM"/>
    </source>
</evidence>